<keyword evidence="3" id="KW-1185">Reference proteome</keyword>
<evidence type="ECO:0000313" key="3">
    <source>
        <dbReference type="Proteomes" id="UP000068196"/>
    </source>
</evidence>
<organism evidence="2 3">
    <name type="scientific">Caldimicrobium thiodismutans</name>
    <dbReference type="NCBI Taxonomy" id="1653476"/>
    <lineage>
        <taxon>Bacteria</taxon>
        <taxon>Pseudomonadati</taxon>
        <taxon>Thermodesulfobacteriota</taxon>
        <taxon>Thermodesulfobacteria</taxon>
        <taxon>Thermodesulfobacteriales</taxon>
        <taxon>Thermodesulfobacteriaceae</taxon>
        <taxon>Caldimicrobium</taxon>
    </lineage>
</organism>
<dbReference type="Proteomes" id="UP000068196">
    <property type="component" value="Chromosome"/>
</dbReference>
<sequence length="240" mass="28851">MRRGFICKKEILDKLKKIYDKIVEKEYNGNYLSAIQNFDTFAEATLRDNLLKFYKNQRSRDQAWKTCKGSLYEYAVFKVIEQIIIEDNELNSMFMVTMSDKDLYNYKDQVAIKNWTEIFPDADILIVEKNKNLVRVIISCKTSLRERLTETAFWKREIEKTKNEKILLIFMTTDKDDELKIDTNRYILLHVIDYTFITDRSKYTKLLESYKKKYGNREDFQKLISKVRFIADIKDFLHTL</sequence>
<dbReference type="InterPro" id="IPR041551">
    <property type="entry name" value="RE_BsaWI"/>
</dbReference>
<name>A0A0U5AN42_9BACT</name>
<dbReference type="STRING" id="1653476.THC_1097"/>
<dbReference type="AlphaFoldDB" id="A0A0U5AN42"/>
<proteinExistence type="predicted"/>
<evidence type="ECO:0000259" key="1">
    <source>
        <dbReference type="Pfam" id="PF18643"/>
    </source>
</evidence>
<dbReference type="Pfam" id="PF18643">
    <property type="entry name" value="RE_BsaWI"/>
    <property type="match status" value="1"/>
</dbReference>
<dbReference type="EMBL" id="AP014945">
    <property type="protein sequence ID" value="BAU23476.1"/>
    <property type="molecule type" value="Genomic_DNA"/>
</dbReference>
<dbReference type="OrthoDB" id="564953at2"/>
<feature type="domain" description="BsaWI restriction endonuclease type 2" evidence="1">
    <location>
        <begin position="101"/>
        <end position="198"/>
    </location>
</feature>
<reference evidence="3" key="2">
    <citation type="journal article" date="2016" name="Int. J. Syst. Evol. Microbiol.">
        <title>Caldimicrobium thiodismutans sp. nov., a sulfur-disproportionating bacterium isolated from a hot spring.</title>
        <authorList>
            <person name="Kojima H."/>
            <person name="Umezawa K."/>
            <person name="Fukui M."/>
        </authorList>
    </citation>
    <scope>NUCLEOTIDE SEQUENCE [LARGE SCALE GENOMIC DNA]</scope>
    <source>
        <strain evidence="3">TF1</strain>
    </source>
</reference>
<reference evidence="2 3" key="1">
    <citation type="journal article" date="2016" name="Int. J. Syst. Evol. Microbiol.">
        <title>Caldimicrobium thiodismutans sp. nov., a sulfur-disproportionating bacterium isolated from a hot spring, and emended description of the genus Caldimicrobium.</title>
        <authorList>
            <person name="Kojima H."/>
            <person name="Umezawa K."/>
            <person name="Fukui M."/>
        </authorList>
    </citation>
    <scope>NUCLEOTIDE SEQUENCE [LARGE SCALE GENOMIC DNA]</scope>
    <source>
        <strain evidence="2 3">TF1</strain>
    </source>
</reference>
<accession>A0A0U5AN42</accession>
<gene>
    <name evidence="2" type="ORF">THC_1097</name>
</gene>
<dbReference type="KEGG" id="cthi:THC_1097"/>
<evidence type="ECO:0000313" key="2">
    <source>
        <dbReference type="EMBL" id="BAU23476.1"/>
    </source>
</evidence>
<dbReference type="RefSeq" id="WP_068514478.1">
    <property type="nucleotide sequence ID" value="NZ_AP014945.1"/>
</dbReference>
<protein>
    <recommendedName>
        <fullName evidence="1">BsaWI restriction endonuclease type 2 domain-containing protein</fullName>
    </recommendedName>
</protein>